<feature type="signal peptide" evidence="1">
    <location>
        <begin position="1"/>
        <end position="36"/>
    </location>
</feature>
<dbReference type="Proteomes" id="UP000072421">
    <property type="component" value="Chromosome"/>
</dbReference>
<evidence type="ECO:0000313" key="3">
    <source>
        <dbReference type="Proteomes" id="UP000072421"/>
    </source>
</evidence>
<accession>A0A127PA01</accession>
<proteinExistence type="predicted"/>
<sequence length="137" mass="14524">MSAKRNFSLSIFIACKAMRQLAMALFISGASLAATAAGNPQDANARYQAERAACLNGQSNQARATCLREAGAALQESKRGRLGDDQAADQRNALLRCNALPADDRDACQRRIAGEGTTTGSLLEGGVLRELTVPDRK</sequence>
<evidence type="ECO:0000313" key="2">
    <source>
        <dbReference type="EMBL" id="AMO94563.1"/>
    </source>
</evidence>
<protein>
    <submittedName>
        <fullName evidence="2">Uncharacterized protein</fullName>
    </submittedName>
</protein>
<dbReference type="AlphaFoldDB" id="A0A127PA01"/>
<evidence type="ECO:0000256" key="1">
    <source>
        <dbReference type="SAM" id="SignalP"/>
    </source>
</evidence>
<organism evidence="2">
    <name type="scientific">Collimonas fungivorans</name>
    <dbReference type="NCBI Taxonomy" id="158899"/>
    <lineage>
        <taxon>Bacteria</taxon>
        <taxon>Pseudomonadati</taxon>
        <taxon>Pseudomonadota</taxon>
        <taxon>Betaproteobacteria</taxon>
        <taxon>Burkholderiales</taxon>
        <taxon>Oxalobacteraceae</taxon>
        <taxon>Collimonas</taxon>
    </lineage>
</organism>
<name>A0A127PA01_9BURK</name>
<feature type="chain" id="PRO_5007276753" evidence="1">
    <location>
        <begin position="37"/>
        <end position="137"/>
    </location>
</feature>
<reference evidence="2 3" key="1">
    <citation type="submission" date="2015-11" db="EMBL/GenBank/DDBJ databases">
        <title>Exploring the genomic traits of fungus-feeding bacterial genus Collimonas.</title>
        <authorList>
            <person name="Song C."/>
            <person name="Schmidt R."/>
            <person name="de Jager V."/>
            <person name="Krzyzanowska D."/>
            <person name="Jongedijk E."/>
            <person name="Cankar K."/>
            <person name="Beekwilder J."/>
            <person name="van Veen A."/>
            <person name="de Boer W."/>
            <person name="van Veen J.A."/>
            <person name="Garbeva P."/>
        </authorList>
    </citation>
    <scope>NUCLEOTIDE SEQUENCE [LARGE SCALE GENOMIC DNA]</scope>
    <source>
        <strain evidence="2 3">Ter6</strain>
    </source>
</reference>
<dbReference type="PATRIC" id="fig|158899.10.peg.1872"/>
<keyword evidence="1" id="KW-0732">Signal</keyword>
<dbReference type="EMBL" id="CP013232">
    <property type="protein sequence ID" value="AMO94563.1"/>
    <property type="molecule type" value="Genomic_DNA"/>
</dbReference>
<gene>
    <name evidence="2" type="ORF">CFter6_1868</name>
</gene>